<keyword evidence="1" id="KW-1133">Transmembrane helix</keyword>
<protein>
    <submittedName>
        <fullName evidence="2">Uncharacterized protein</fullName>
    </submittedName>
</protein>
<proteinExistence type="predicted"/>
<evidence type="ECO:0000256" key="1">
    <source>
        <dbReference type="SAM" id="Phobius"/>
    </source>
</evidence>
<organism evidence="2 3">
    <name type="scientific">Dickeya zeae</name>
    <dbReference type="NCBI Taxonomy" id="204042"/>
    <lineage>
        <taxon>Bacteria</taxon>
        <taxon>Pseudomonadati</taxon>
        <taxon>Pseudomonadota</taxon>
        <taxon>Gammaproteobacteria</taxon>
        <taxon>Enterobacterales</taxon>
        <taxon>Pectobacteriaceae</taxon>
        <taxon>Dickeya</taxon>
    </lineage>
</organism>
<dbReference type="Proteomes" id="UP000500801">
    <property type="component" value="Chromosome"/>
</dbReference>
<dbReference type="AlphaFoldDB" id="A0AAE6Z2E4"/>
<name>A0AAE6Z2E4_9GAMM</name>
<dbReference type="EMBL" id="CP033622">
    <property type="protein sequence ID" value="QIZ52150.1"/>
    <property type="molecule type" value="Genomic_DNA"/>
</dbReference>
<keyword evidence="1" id="KW-0812">Transmembrane</keyword>
<feature type="transmembrane region" description="Helical" evidence="1">
    <location>
        <begin position="20"/>
        <end position="39"/>
    </location>
</feature>
<gene>
    <name evidence="2" type="ORF">DWG24_16040</name>
</gene>
<accession>A0AAE6Z2E4</accession>
<keyword evidence="1" id="KW-0472">Membrane</keyword>
<sequence length="88" mass="9467">MDFQVEHAFYLGSLFLLGHILKWLSGFSLCLMFSGLSSLAKTVFTSTQPTALLQAALHGLGVASLPTLLCQDDLQKRQPDTGVNVVAS</sequence>
<reference evidence="2 3" key="1">
    <citation type="submission" date="2018-11" db="EMBL/GenBank/DDBJ databases">
        <title>Complete genome sequence of Dickeya zeae strain CE1 infecting Canna edulis Ker-Gawl. in China.</title>
        <authorList>
            <person name="Zhang J."/>
            <person name="Lin B."/>
            <person name="Shen H."/>
            <person name="Jiang S."/>
            <person name="Pu X."/>
            <person name="Sun D."/>
        </authorList>
    </citation>
    <scope>NUCLEOTIDE SEQUENCE [LARGE SCALE GENOMIC DNA]</scope>
    <source>
        <strain evidence="2 3">CE1</strain>
    </source>
</reference>
<evidence type="ECO:0000313" key="3">
    <source>
        <dbReference type="Proteomes" id="UP000500801"/>
    </source>
</evidence>
<dbReference type="Gene3D" id="3.40.190.10">
    <property type="entry name" value="Periplasmic binding protein-like II"/>
    <property type="match status" value="1"/>
</dbReference>
<evidence type="ECO:0000313" key="2">
    <source>
        <dbReference type="EMBL" id="QIZ52150.1"/>
    </source>
</evidence>